<dbReference type="InterPro" id="IPR048792">
    <property type="entry name" value="CarD_C"/>
</dbReference>
<dbReference type="Pfam" id="PF21095">
    <property type="entry name" value="CarD_C"/>
    <property type="match status" value="1"/>
</dbReference>
<dbReference type="PANTHER" id="PTHR38447">
    <property type="entry name" value="TRANSCRIPTION FACTOR YDEB-RELATED"/>
    <property type="match status" value="1"/>
</dbReference>
<name>A0A150WCS0_BDEBC</name>
<dbReference type="AlphaFoldDB" id="A0A150WCS0"/>
<dbReference type="RefSeq" id="WP_063208489.1">
    <property type="nucleotide sequence ID" value="NZ_CP168967.1"/>
</dbReference>
<dbReference type="EMBL" id="LUKD01000007">
    <property type="protein sequence ID" value="KYG63548.1"/>
    <property type="molecule type" value="Genomic_DNA"/>
</dbReference>
<sequence>MQTFNVGDNAVYPGYGVVKVVSIETKEMLGTKTTFYNMQLVDTGLKIMIPTTNVKSAGLRPIISKDEANKVVGILKEKDIKIDNQTWNRRYREYMEKIKTGSVFEIAEVLRDLFLLKADKELSFGERKMLDSARSLLLKELTLATSQEELFMEEEVKAIFGITG</sequence>
<evidence type="ECO:0000313" key="4">
    <source>
        <dbReference type="Proteomes" id="UP000075391"/>
    </source>
</evidence>
<accession>A0A150WCS0</accession>
<evidence type="ECO:0000259" key="1">
    <source>
        <dbReference type="SMART" id="SM01058"/>
    </source>
</evidence>
<dbReference type="EMBL" id="LUKF01000018">
    <property type="protein sequence ID" value="KYG60865.1"/>
    <property type="molecule type" value="Genomic_DNA"/>
</dbReference>
<dbReference type="InterPro" id="IPR042215">
    <property type="entry name" value="CarD-like_C"/>
</dbReference>
<dbReference type="GO" id="GO:0009303">
    <property type="term" value="P:rRNA transcription"/>
    <property type="evidence" value="ECO:0007669"/>
    <property type="project" value="TreeGrafter"/>
</dbReference>
<dbReference type="InterPro" id="IPR052531">
    <property type="entry name" value="CarD-like_regulator"/>
</dbReference>
<gene>
    <name evidence="2" type="ORF">AZI85_10400</name>
    <name evidence="3" type="ORF">AZI87_14155</name>
</gene>
<dbReference type="OrthoDB" id="5292897at2"/>
<dbReference type="Pfam" id="PF02559">
    <property type="entry name" value="CarD_TRCF_RID"/>
    <property type="match status" value="1"/>
</dbReference>
<evidence type="ECO:0000313" key="3">
    <source>
        <dbReference type="EMBL" id="KYG63548.1"/>
    </source>
</evidence>
<dbReference type="Gene3D" id="2.40.10.170">
    <property type="match status" value="1"/>
</dbReference>
<protein>
    <submittedName>
        <fullName evidence="2">CarD family transcriptional regulator</fullName>
    </submittedName>
</protein>
<dbReference type="Proteomes" id="UP000075391">
    <property type="component" value="Unassembled WGS sequence"/>
</dbReference>
<reference evidence="4 5" key="1">
    <citation type="submission" date="2016-03" db="EMBL/GenBank/DDBJ databases">
        <authorList>
            <person name="Ploux O."/>
        </authorList>
    </citation>
    <scope>NUCLEOTIDE SEQUENCE [LARGE SCALE GENOMIC DNA]</scope>
    <source>
        <strain evidence="2 4">BER2</strain>
        <strain evidence="3 5">EC13</strain>
    </source>
</reference>
<feature type="domain" description="CarD-like/TRCF RNAP-interacting" evidence="1">
    <location>
        <begin position="3"/>
        <end position="114"/>
    </location>
</feature>
<comment type="caution">
    <text evidence="2">The sequence shown here is derived from an EMBL/GenBank/DDBJ whole genome shotgun (WGS) entry which is preliminary data.</text>
</comment>
<dbReference type="InterPro" id="IPR036101">
    <property type="entry name" value="CarD-like/TRCF_RID_sf"/>
</dbReference>
<dbReference type="PANTHER" id="PTHR38447:SF1">
    <property type="entry name" value="RNA POLYMERASE-BINDING TRANSCRIPTION FACTOR CARD"/>
    <property type="match status" value="1"/>
</dbReference>
<evidence type="ECO:0000313" key="2">
    <source>
        <dbReference type="EMBL" id="KYG60865.1"/>
    </source>
</evidence>
<organism evidence="2 4">
    <name type="scientific">Bdellovibrio bacteriovorus</name>
    <dbReference type="NCBI Taxonomy" id="959"/>
    <lineage>
        <taxon>Bacteria</taxon>
        <taxon>Pseudomonadati</taxon>
        <taxon>Bdellovibrionota</taxon>
        <taxon>Bdellovibrionia</taxon>
        <taxon>Bdellovibrionales</taxon>
        <taxon>Pseudobdellovibrionaceae</taxon>
        <taxon>Bdellovibrio</taxon>
    </lineage>
</organism>
<dbReference type="SMART" id="SM01058">
    <property type="entry name" value="CarD_TRCF"/>
    <property type="match status" value="1"/>
</dbReference>
<dbReference type="InterPro" id="IPR003711">
    <property type="entry name" value="CarD-like/TRCF_RID"/>
</dbReference>
<proteinExistence type="predicted"/>
<evidence type="ECO:0000313" key="5">
    <source>
        <dbReference type="Proteomes" id="UP000075799"/>
    </source>
</evidence>
<dbReference type="Proteomes" id="UP000075799">
    <property type="component" value="Unassembled WGS sequence"/>
</dbReference>
<dbReference type="SUPFAM" id="SSF141259">
    <property type="entry name" value="CarD-like"/>
    <property type="match status" value="1"/>
</dbReference>
<dbReference type="Gene3D" id="1.20.58.1290">
    <property type="entry name" value="CarD-like, C-terminal domain"/>
    <property type="match status" value="1"/>
</dbReference>